<evidence type="ECO:0000313" key="2">
    <source>
        <dbReference type="Proteomes" id="UP000814033"/>
    </source>
</evidence>
<name>A0ACB8R096_9AGAM</name>
<organism evidence="1 2">
    <name type="scientific">Auriscalpium vulgare</name>
    <dbReference type="NCBI Taxonomy" id="40419"/>
    <lineage>
        <taxon>Eukaryota</taxon>
        <taxon>Fungi</taxon>
        <taxon>Dikarya</taxon>
        <taxon>Basidiomycota</taxon>
        <taxon>Agaricomycotina</taxon>
        <taxon>Agaricomycetes</taxon>
        <taxon>Russulales</taxon>
        <taxon>Auriscalpiaceae</taxon>
        <taxon>Auriscalpium</taxon>
    </lineage>
</organism>
<comment type="caution">
    <text evidence="1">The sequence shown here is derived from an EMBL/GenBank/DDBJ whole genome shotgun (WGS) entry which is preliminary data.</text>
</comment>
<accession>A0ACB8R096</accession>
<sequence length="74" mass="8328">MSLTEESGHGGIKGVRVMWMGDKDCTATTGFSRMSDRRRPSSPRSPTASSSRRRRSKVLADHLVRRLRLLRTLA</sequence>
<protein>
    <submittedName>
        <fullName evidence="1">Uncharacterized protein</fullName>
    </submittedName>
</protein>
<dbReference type="Proteomes" id="UP000814033">
    <property type="component" value="Unassembled WGS sequence"/>
</dbReference>
<keyword evidence="2" id="KW-1185">Reference proteome</keyword>
<gene>
    <name evidence="1" type="ORF">FA95DRAFT_1684867</name>
</gene>
<dbReference type="EMBL" id="MU276890">
    <property type="protein sequence ID" value="KAI0037519.1"/>
    <property type="molecule type" value="Genomic_DNA"/>
</dbReference>
<evidence type="ECO:0000313" key="1">
    <source>
        <dbReference type="EMBL" id="KAI0037519.1"/>
    </source>
</evidence>
<reference evidence="1" key="2">
    <citation type="journal article" date="2022" name="New Phytol.">
        <title>Evolutionary transition to the ectomycorrhizal habit in the genomes of a hyperdiverse lineage of mushroom-forming fungi.</title>
        <authorList>
            <person name="Looney B."/>
            <person name="Miyauchi S."/>
            <person name="Morin E."/>
            <person name="Drula E."/>
            <person name="Courty P.E."/>
            <person name="Kohler A."/>
            <person name="Kuo A."/>
            <person name="LaButti K."/>
            <person name="Pangilinan J."/>
            <person name="Lipzen A."/>
            <person name="Riley R."/>
            <person name="Andreopoulos W."/>
            <person name="He G."/>
            <person name="Johnson J."/>
            <person name="Nolan M."/>
            <person name="Tritt A."/>
            <person name="Barry K.W."/>
            <person name="Grigoriev I.V."/>
            <person name="Nagy L.G."/>
            <person name="Hibbett D."/>
            <person name="Henrissat B."/>
            <person name="Matheny P.B."/>
            <person name="Labbe J."/>
            <person name="Martin F.M."/>
        </authorList>
    </citation>
    <scope>NUCLEOTIDE SEQUENCE</scope>
    <source>
        <strain evidence="1">FP105234-sp</strain>
    </source>
</reference>
<proteinExistence type="predicted"/>
<reference evidence="1" key="1">
    <citation type="submission" date="2021-02" db="EMBL/GenBank/DDBJ databases">
        <authorList>
            <consortium name="DOE Joint Genome Institute"/>
            <person name="Ahrendt S."/>
            <person name="Looney B.P."/>
            <person name="Miyauchi S."/>
            <person name="Morin E."/>
            <person name="Drula E."/>
            <person name="Courty P.E."/>
            <person name="Chicoki N."/>
            <person name="Fauchery L."/>
            <person name="Kohler A."/>
            <person name="Kuo A."/>
            <person name="Labutti K."/>
            <person name="Pangilinan J."/>
            <person name="Lipzen A."/>
            <person name="Riley R."/>
            <person name="Andreopoulos W."/>
            <person name="He G."/>
            <person name="Johnson J."/>
            <person name="Barry K.W."/>
            <person name="Grigoriev I.V."/>
            <person name="Nagy L."/>
            <person name="Hibbett D."/>
            <person name="Henrissat B."/>
            <person name="Matheny P.B."/>
            <person name="Labbe J."/>
            <person name="Martin F."/>
        </authorList>
    </citation>
    <scope>NUCLEOTIDE SEQUENCE</scope>
    <source>
        <strain evidence="1">FP105234-sp</strain>
    </source>
</reference>